<dbReference type="KEGG" id="svp:Pan189_25080"/>
<dbReference type="OrthoDB" id="2112021at2"/>
<dbReference type="Pfam" id="PF20766">
    <property type="entry name" value="DUF447_C"/>
    <property type="match status" value="1"/>
</dbReference>
<organism evidence="3 4">
    <name type="scientific">Stratiformator vulcanicus</name>
    <dbReference type="NCBI Taxonomy" id="2527980"/>
    <lineage>
        <taxon>Bacteria</taxon>
        <taxon>Pseudomonadati</taxon>
        <taxon>Planctomycetota</taxon>
        <taxon>Planctomycetia</taxon>
        <taxon>Planctomycetales</taxon>
        <taxon>Planctomycetaceae</taxon>
        <taxon>Stratiformator</taxon>
    </lineage>
</organism>
<dbReference type="SUPFAM" id="SSF50475">
    <property type="entry name" value="FMN-binding split barrel"/>
    <property type="match status" value="1"/>
</dbReference>
<protein>
    <submittedName>
        <fullName evidence="3">Uncharacterized protein</fullName>
    </submittedName>
</protein>
<evidence type="ECO:0000259" key="2">
    <source>
        <dbReference type="Pfam" id="PF20766"/>
    </source>
</evidence>
<dbReference type="Gene3D" id="1.20.58.290">
    <property type="entry name" value="Hypothetical membrane protein ta0354_69_121"/>
    <property type="match status" value="1"/>
</dbReference>
<keyword evidence="4" id="KW-1185">Reference proteome</keyword>
<dbReference type="RefSeq" id="WP_145364167.1">
    <property type="nucleotide sequence ID" value="NZ_CP036268.1"/>
</dbReference>
<gene>
    <name evidence="3" type="ORF">Pan189_25080</name>
</gene>
<dbReference type="InterPro" id="IPR049288">
    <property type="entry name" value="DUF447_C"/>
</dbReference>
<evidence type="ECO:0000313" key="4">
    <source>
        <dbReference type="Proteomes" id="UP000317318"/>
    </source>
</evidence>
<dbReference type="InterPro" id="IPR007386">
    <property type="entry name" value="DUF447_N"/>
</dbReference>
<proteinExistence type="predicted"/>
<sequence length="193" mass="21364">MVVEGLVTTTNADGTINVSPMGPLTSPQFDFLTLRPFEGSQTLANLRRDRSCVFHVTDDVLLLTRAMLNVPMRPDLRRAEVIDGWVLADTCRWFELKAESISGESPRLTIETTIEHVGIGRPFFGWNRAKHAVLEAAVLASRVHLLDGPTMLADFEPLRVIVEKTGNDDEREAFALLKQHVESAPAANTQAES</sequence>
<dbReference type="InterPro" id="IPR012349">
    <property type="entry name" value="Split_barrel_FMN-bd"/>
</dbReference>
<dbReference type="Gene3D" id="2.30.110.10">
    <property type="entry name" value="Electron Transport, Fmn-binding Protein, Chain A"/>
    <property type="match status" value="1"/>
</dbReference>
<accession>A0A517R2M5</accession>
<reference evidence="3 4" key="1">
    <citation type="submission" date="2019-02" db="EMBL/GenBank/DDBJ databases">
        <title>Deep-cultivation of Planctomycetes and their phenomic and genomic characterization uncovers novel biology.</title>
        <authorList>
            <person name="Wiegand S."/>
            <person name="Jogler M."/>
            <person name="Boedeker C."/>
            <person name="Pinto D."/>
            <person name="Vollmers J."/>
            <person name="Rivas-Marin E."/>
            <person name="Kohn T."/>
            <person name="Peeters S.H."/>
            <person name="Heuer A."/>
            <person name="Rast P."/>
            <person name="Oberbeckmann S."/>
            <person name="Bunk B."/>
            <person name="Jeske O."/>
            <person name="Meyerdierks A."/>
            <person name="Storesund J.E."/>
            <person name="Kallscheuer N."/>
            <person name="Luecker S."/>
            <person name="Lage O.M."/>
            <person name="Pohl T."/>
            <person name="Merkel B.J."/>
            <person name="Hornburger P."/>
            <person name="Mueller R.-W."/>
            <person name="Bruemmer F."/>
            <person name="Labrenz M."/>
            <person name="Spormann A.M."/>
            <person name="Op den Camp H."/>
            <person name="Overmann J."/>
            <person name="Amann R."/>
            <person name="Jetten M.S.M."/>
            <person name="Mascher T."/>
            <person name="Medema M.H."/>
            <person name="Devos D.P."/>
            <person name="Kaster A.-K."/>
            <person name="Ovreas L."/>
            <person name="Rohde M."/>
            <person name="Galperin M.Y."/>
            <person name="Jogler C."/>
        </authorList>
    </citation>
    <scope>NUCLEOTIDE SEQUENCE [LARGE SCALE GENOMIC DNA]</scope>
    <source>
        <strain evidence="3 4">Pan189</strain>
    </source>
</reference>
<evidence type="ECO:0000259" key="1">
    <source>
        <dbReference type="Pfam" id="PF04289"/>
    </source>
</evidence>
<feature type="domain" description="DUF447" evidence="1">
    <location>
        <begin position="4"/>
        <end position="119"/>
    </location>
</feature>
<dbReference type="Pfam" id="PF04289">
    <property type="entry name" value="DUF447_N"/>
    <property type="match status" value="1"/>
</dbReference>
<feature type="domain" description="DUF447" evidence="2">
    <location>
        <begin position="127"/>
        <end position="179"/>
    </location>
</feature>
<dbReference type="EMBL" id="CP036268">
    <property type="protein sequence ID" value="QDT38118.1"/>
    <property type="molecule type" value="Genomic_DNA"/>
</dbReference>
<name>A0A517R2M5_9PLAN</name>
<dbReference type="Proteomes" id="UP000317318">
    <property type="component" value="Chromosome"/>
</dbReference>
<dbReference type="AlphaFoldDB" id="A0A517R2M5"/>
<evidence type="ECO:0000313" key="3">
    <source>
        <dbReference type="EMBL" id="QDT38118.1"/>
    </source>
</evidence>